<dbReference type="AlphaFoldDB" id="A0A9N9A6Z1"/>
<sequence length="102" mass="11242">MSSQPTKDSISESNTPKQVPIPIKTTKIQNLIKSDINFIEPHPNVIKRNPTQAKRKKIPFVWTVSLKSSNSIYDYDVVEGRGNDSLESGGDEEGSDVAINGN</sequence>
<organism evidence="2 3">
    <name type="scientific">Funneliformis caledonium</name>
    <dbReference type="NCBI Taxonomy" id="1117310"/>
    <lineage>
        <taxon>Eukaryota</taxon>
        <taxon>Fungi</taxon>
        <taxon>Fungi incertae sedis</taxon>
        <taxon>Mucoromycota</taxon>
        <taxon>Glomeromycotina</taxon>
        <taxon>Glomeromycetes</taxon>
        <taxon>Glomerales</taxon>
        <taxon>Glomeraceae</taxon>
        <taxon>Funneliformis</taxon>
    </lineage>
</organism>
<accession>A0A9N9A6Z1</accession>
<evidence type="ECO:0000256" key="1">
    <source>
        <dbReference type="SAM" id="MobiDB-lite"/>
    </source>
</evidence>
<comment type="caution">
    <text evidence="2">The sequence shown here is derived from an EMBL/GenBank/DDBJ whole genome shotgun (WGS) entry which is preliminary data.</text>
</comment>
<dbReference type="Proteomes" id="UP000789570">
    <property type="component" value="Unassembled WGS sequence"/>
</dbReference>
<feature type="region of interest" description="Disordered" evidence="1">
    <location>
        <begin position="79"/>
        <end position="102"/>
    </location>
</feature>
<dbReference type="EMBL" id="CAJVPQ010000924">
    <property type="protein sequence ID" value="CAG8519716.1"/>
    <property type="molecule type" value="Genomic_DNA"/>
</dbReference>
<proteinExistence type="predicted"/>
<keyword evidence="3" id="KW-1185">Reference proteome</keyword>
<evidence type="ECO:0000313" key="2">
    <source>
        <dbReference type="EMBL" id="CAG8519716.1"/>
    </source>
</evidence>
<evidence type="ECO:0000313" key="3">
    <source>
        <dbReference type="Proteomes" id="UP000789570"/>
    </source>
</evidence>
<dbReference type="OrthoDB" id="10377734at2759"/>
<name>A0A9N9A6Z1_9GLOM</name>
<feature type="region of interest" description="Disordered" evidence="1">
    <location>
        <begin position="1"/>
        <end position="22"/>
    </location>
</feature>
<protein>
    <submittedName>
        <fullName evidence="2">12363_t:CDS:1</fullName>
    </submittedName>
</protein>
<reference evidence="2" key="1">
    <citation type="submission" date="2021-06" db="EMBL/GenBank/DDBJ databases">
        <authorList>
            <person name="Kallberg Y."/>
            <person name="Tangrot J."/>
            <person name="Rosling A."/>
        </authorList>
    </citation>
    <scope>NUCLEOTIDE SEQUENCE</scope>
    <source>
        <strain evidence="2">UK204</strain>
    </source>
</reference>
<feature type="compositionally biased region" description="Polar residues" evidence="1">
    <location>
        <begin position="1"/>
        <end position="17"/>
    </location>
</feature>
<gene>
    <name evidence="2" type="ORF">FCALED_LOCUS4634</name>
</gene>